<feature type="signal peptide" evidence="2">
    <location>
        <begin position="1"/>
        <end position="30"/>
    </location>
</feature>
<dbReference type="EMBL" id="QJTE01000005">
    <property type="protein sequence ID" value="PYE82214.1"/>
    <property type="molecule type" value="Genomic_DNA"/>
</dbReference>
<dbReference type="PANTHER" id="PTHR33619:SF3">
    <property type="entry name" value="POLYSACCHARIDE EXPORT PROTEIN GFCE-RELATED"/>
    <property type="match status" value="1"/>
</dbReference>
<dbReference type="GO" id="GO:0015159">
    <property type="term" value="F:polysaccharide transmembrane transporter activity"/>
    <property type="evidence" value="ECO:0007669"/>
    <property type="project" value="InterPro"/>
</dbReference>
<evidence type="ECO:0000313" key="6">
    <source>
        <dbReference type="Proteomes" id="UP000248311"/>
    </source>
</evidence>
<reference evidence="5 6" key="1">
    <citation type="submission" date="2018-06" db="EMBL/GenBank/DDBJ databases">
        <title>Genomic Encyclopedia of Type Strains, Phase III (KMG-III): the genomes of soil and plant-associated and newly described type strains.</title>
        <authorList>
            <person name="Whitman W."/>
        </authorList>
    </citation>
    <scope>NUCLEOTIDE SEQUENCE [LARGE SCALE GENOMIC DNA]</scope>
    <source>
        <strain evidence="5 6">CECT 9025</strain>
    </source>
</reference>
<dbReference type="Pfam" id="PF02563">
    <property type="entry name" value="Poly_export"/>
    <property type="match status" value="1"/>
</dbReference>
<keyword evidence="6" id="KW-1185">Reference proteome</keyword>
<evidence type="ECO:0000256" key="1">
    <source>
        <dbReference type="ARBA" id="ARBA00022729"/>
    </source>
</evidence>
<dbReference type="Gene3D" id="3.30.1950.10">
    <property type="entry name" value="wza like domain"/>
    <property type="match status" value="1"/>
</dbReference>
<dbReference type="AlphaFoldDB" id="A0A318SN05"/>
<dbReference type="Gene3D" id="3.10.560.10">
    <property type="entry name" value="Outer membrane lipoprotein wza domain like"/>
    <property type="match status" value="1"/>
</dbReference>
<feature type="domain" description="Polysaccharide export protein N-terminal" evidence="3">
    <location>
        <begin position="28"/>
        <end position="103"/>
    </location>
</feature>
<evidence type="ECO:0000256" key="2">
    <source>
        <dbReference type="SAM" id="SignalP"/>
    </source>
</evidence>
<accession>A0A318SN05</accession>
<dbReference type="InterPro" id="IPR049712">
    <property type="entry name" value="Poly_export"/>
</dbReference>
<dbReference type="OrthoDB" id="197007at2"/>
<evidence type="ECO:0000259" key="4">
    <source>
        <dbReference type="Pfam" id="PF10531"/>
    </source>
</evidence>
<evidence type="ECO:0000259" key="3">
    <source>
        <dbReference type="Pfam" id="PF02563"/>
    </source>
</evidence>
<dbReference type="Proteomes" id="UP000248311">
    <property type="component" value="Unassembled WGS sequence"/>
</dbReference>
<dbReference type="Pfam" id="PF10531">
    <property type="entry name" value="SLBB"/>
    <property type="match status" value="1"/>
</dbReference>
<dbReference type="PANTHER" id="PTHR33619">
    <property type="entry name" value="POLYSACCHARIDE EXPORT PROTEIN GFCE-RELATED"/>
    <property type="match status" value="1"/>
</dbReference>
<organism evidence="5 6">
    <name type="scientific">Pseudoroseicyclus aestuarii</name>
    <dbReference type="NCBI Taxonomy" id="1795041"/>
    <lineage>
        <taxon>Bacteria</taxon>
        <taxon>Pseudomonadati</taxon>
        <taxon>Pseudomonadota</taxon>
        <taxon>Alphaproteobacteria</taxon>
        <taxon>Rhodobacterales</taxon>
        <taxon>Paracoccaceae</taxon>
        <taxon>Pseudoroseicyclus</taxon>
    </lineage>
</organism>
<comment type="caution">
    <text evidence="5">The sequence shown here is derived from an EMBL/GenBank/DDBJ whole genome shotgun (WGS) entry which is preliminary data.</text>
</comment>
<dbReference type="InterPro" id="IPR019554">
    <property type="entry name" value="Soluble_ligand-bd"/>
</dbReference>
<dbReference type="InterPro" id="IPR003715">
    <property type="entry name" value="Poly_export_N"/>
</dbReference>
<protein>
    <submittedName>
        <fullName evidence="5">Polysaccharide export outer membrane protein</fullName>
    </submittedName>
</protein>
<dbReference type="RefSeq" id="WP_110815308.1">
    <property type="nucleotide sequence ID" value="NZ_QJTE01000005.1"/>
</dbReference>
<gene>
    <name evidence="5" type="ORF">DFP88_10554</name>
</gene>
<sequence length="211" mass="22558">MSRLCFNFHAALGRLLLALALLTGAAAAQAQGYRIQPGDTLRIEVLEDETLNRAVLVSPDGRITVPLAGSVTAAGRTVEGVQEALTAQLAPSFAARPSVYVSLQQVAPQAELEPVEPVEPLLYDVYALGEVGSPGRLEVEPGTSLLQLFSEVGGFTPFAATRRIQLRRVVNGVETIYAIDYQAILDGRSPNGTASVLDGDVFVIPERRLFE</sequence>
<keyword evidence="1 2" id="KW-0732">Signal</keyword>
<proteinExistence type="predicted"/>
<name>A0A318SN05_9RHOB</name>
<feature type="chain" id="PRO_5016238515" evidence="2">
    <location>
        <begin position="31"/>
        <end position="211"/>
    </location>
</feature>
<evidence type="ECO:0000313" key="5">
    <source>
        <dbReference type="EMBL" id="PYE82214.1"/>
    </source>
</evidence>
<feature type="domain" description="Soluble ligand binding" evidence="4">
    <location>
        <begin position="125"/>
        <end position="172"/>
    </location>
</feature>